<dbReference type="PANTHER" id="PTHR12475:SF4">
    <property type="entry name" value="PROTEIN THEM6"/>
    <property type="match status" value="1"/>
</dbReference>
<gene>
    <name evidence="5" type="ORF">KCV03_g8484</name>
</gene>
<comment type="similarity">
    <text evidence="1">Belongs to the lcsJ thioesterase family.</text>
</comment>
<comment type="caution">
    <text evidence="5">The sequence shown here is derived from an EMBL/GenBank/DDBJ whole genome shotgun (WGS) entry which is preliminary data.</text>
</comment>
<feature type="domain" description="DUF3669" evidence="4">
    <location>
        <begin position="264"/>
        <end position="326"/>
    </location>
</feature>
<reference evidence="5" key="2">
    <citation type="submission" date="2021-08" db="EMBL/GenBank/DDBJ databases">
        <authorList>
            <person name="Gostincar C."/>
            <person name="Sun X."/>
            <person name="Song Z."/>
            <person name="Gunde-Cimerman N."/>
        </authorList>
    </citation>
    <scope>NUCLEOTIDE SEQUENCE</scope>
    <source>
        <strain evidence="5">EXF-8016</strain>
    </source>
</reference>
<feature type="non-terminal residue" evidence="5">
    <location>
        <position position="710"/>
    </location>
</feature>
<dbReference type="InterPro" id="IPR022137">
    <property type="entry name" value="Znf_prot_DUF3669"/>
</dbReference>
<accession>A0A9P8G8P3</accession>
<keyword evidence="3" id="KW-1133">Transmembrane helix</keyword>
<dbReference type="EMBL" id="JAHFYH010000084">
    <property type="protein sequence ID" value="KAH0214364.1"/>
    <property type="molecule type" value="Genomic_DNA"/>
</dbReference>
<protein>
    <submittedName>
        <fullName evidence="5">4HBT like protein</fullName>
    </submittedName>
</protein>
<feature type="transmembrane region" description="Helical" evidence="3">
    <location>
        <begin position="351"/>
        <end position="370"/>
    </location>
</feature>
<evidence type="ECO:0000259" key="4">
    <source>
        <dbReference type="Pfam" id="PF12417"/>
    </source>
</evidence>
<dbReference type="InterPro" id="IPR051490">
    <property type="entry name" value="THEM6_lcsJ_thioesterase"/>
</dbReference>
<evidence type="ECO:0000256" key="1">
    <source>
        <dbReference type="ARBA" id="ARBA00038476"/>
    </source>
</evidence>
<dbReference type="Proteomes" id="UP000767238">
    <property type="component" value="Unassembled WGS sequence"/>
</dbReference>
<reference evidence="5" key="1">
    <citation type="journal article" date="2021" name="J Fungi (Basel)">
        <title>Virulence traits and population genomics of the black yeast Aureobasidium melanogenum.</title>
        <authorList>
            <person name="Cernosa A."/>
            <person name="Sun X."/>
            <person name="Gostincar C."/>
            <person name="Fang C."/>
            <person name="Gunde-Cimerman N."/>
            <person name="Song Z."/>
        </authorList>
    </citation>
    <scope>NUCLEOTIDE SEQUENCE</scope>
    <source>
        <strain evidence="5">EXF-8016</strain>
    </source>
</reference>
<evidence type="ECO:0000256" key="2">
    <source>
        <dbReference type="SAM" id="MobiDB-lite"/>
    </source>
</evidence>
<sequence>MASNYRFTEEECHTVHPDTLLRCMLSMTAVLPMAKVPTLQGPFETQIGKGQCGTVYTLGIGGLVKKTPNSISKIAELRRESQSHMSVLKAFYNAPEALSSKAQVPRLYALMSPPSSHTDDESPDERVDILSDYSYGIVSRRIFPLHDLIATALLESLVPTFSVRQRETCLSNPTNNNCLVRLYLGRRGVSRSKARAEDMNLRNFPLHVDEMERLCLPIPAYITTMAQSLALMHWKAGIDANDVEFVFGDSIQNSTDRDGHTVSVWLLDFNQCRRFSHDQAGLKQLVDALWWNDPYYPRPSSSNPQDRVWWNTFSSEYLDASSLLTDSKMPRQFIQVVEEEGKQLAQRDARMQVLGVTLTLGISGIALGMIPSFREAVTRYMGISAPGGVWRILAIFFALLSIKSLPFVWHFRVFKNLIWQFKLQPIPLAKSHLFAPVITTSHNSISECDYNFHKSNSTYFADLDVSRAAFVGVLLKKSLARLNSGDLTGLPEEAKTTKASYIVALGGVGCVFRKEIPPLAKFEVWTRLLSWDEKWIYLVSHIVKRGAKKPSNYFLQSWRNGKGGKKPMKEGEDKIKSIYATSIAKYVVKKGRLTIAPEIVLRRSDLLPERPANQPAIPTQVSDTPTPEGGEKPYMSSPENLVAQVMGQLRSENMFDKKEEAKVGEMTWKEVEAKRLRGLEIAQHFDGLTALHGEWNADDNVLGEYGDFFW</sequence>
<dbReference type="OrthoDB" id="265761at2759"/>
<name>A0A9P8G8P3_AURME</name>
<keyword evidence="3" id="KW-0472">Membrane</keyword>
<feature type="transmembrane region" description="Helical" evidence="3">
    <location>
        <begin position="390"/>
        <end position="409"/>
    </location>
</feature>
<evidence type="ECO:0000313" key="6">
    <source>
        <dbReference type="Proteomes" id="UP000767238"/>
    </source>
</evidence>
<organism evidence="5 6">
    <name type="scientific">Aureobasidium melanogenum</name>
    <name type="common">Aureobasidium pullulans var. melanogenum</name>
    <dbReference type="NCBI Taxonomy" id="46634"/>
    <lineage>
        <taxon>Eukaryota</taxon>
        <taxon>Fungi</taxon>
        <taxon>Dikarya</taxon>
        <taxon>Ascomycota</taxon>
        <taxon>Pezizomycotina</taxon>
        <taxon>Dothideomycetes</taxon>
        <taxon>Dothideomycetidae</taxon>
        <taxon>Dothideales</taxon>
        <taxon>Saccotheciaceae</taxon>
        <taxon>Aureobasidium</taxon>
    </lineage>
</organism>
<dbReference type="InterPro" id="IPR029069">
    <property type="entry name" value="HotDog_dom_sf"/>
</dbReference>
<dbReference type="Pfam" id="PF12417">
    <property type="entry name" value="DUF3669"/>
    <property type="match status" value="1"/>
</dbReference>
<evidence type="ECO:0000256" key="3">
    <source>
        <dbReference type="SAM" id="Phobius"/>
    </source>
</evidence>
<dbReference type="AlphaFoldDB" id="A0A9P8G8P3"/>
<feature type="region of interest" description="Disordered" evidence="2">
    <location>
        <begin position="610"/>
        <end position="636"/>
    </location>
</feature>
<dbReference type="Pfam" id="PF13279">
    <property type="entry name" value="4HBT_2"/>
    <property type="match status" value="1"/>
</dbReference>
<evidence type="ECO:0000313" key="5">
    <source>
        <dbReference type="EMBL" id="KAH0214364.1"/>
    </source>
</evidence>
<feature type="compositionally biased region" description="Polar residues" evidence="2">
    <location>
        <begin position="616"/>
        <end position="625"/>
    </location>
</feature>
<keyword evidence="3" id="KW-0812">Transmembrane</keyword>
<dbReference type="PANTHER" id="PTHR12475">
    <property type="match status" value="1"/>
</dbReference>
<proteinExistence type="inferred from homology"/>
<dbReference type="SUPFAM" id="SSF54637">
    <property type="entry name" value="Thioesterase/thiol ester dehydrase-isomerase"/>
    <property type="match status" value="1"/>
</dbReference>